<dbReference type="AlphaFoldDB" id="A0AAV4TXG5"/>
<dbReference type="Proteomes" id="UP001054837">
    <property type="component" value="Unassembled WGS sequence"/>
</dbReference>
<accession>A0AAV4TXG5</accession>
<keyword evidence="3" id="KW-1185">Reference proteome</keyword>
<comment type="caution">
    <text evidence="2">The sequence shown here is derived from an EMBL/GenBank/DDBJ whole genome shotgun (WGS) entry which is preliminary data.</text>
</comment>
<sequence>MPTKLHHHRGVDCMLGLHHFVGEGWEFSRFPNPLFSFREEINEVVCYPQSEAAFPPTPSPADKSSVSPSDEHATLAAGQTRRKHFYRLQRIQSKKQDKTKK</sequence>
<evidence type="ECO:0000256" key="1">
    <source>
        <dbReference type="SAM" id="MobiDB-lite"/>
    </source>
</evidence>
<evidence type="ECO:0000313" key="3">
    <source>
        <dbReference type="Proteomes" id="UP001054837"/>
    </source>
</evidence>
<feature type="region of interest" description="Disordered" evidence="1">
    <location>
        <begin position="52"/>
        <end position="81"/>
    </location>
</feature>
<evidence type="ECO:0000313" key="2">
    <source>
        <dbReference type="EMBL" id="GIY49957.1"/>
    </source>
</evidence>
<gene>
    <name evidence="2" type="ORF">CDAR_183961</name>
</gene>
<dbReference type="EMBL" id="BPLQ01010320">
    <property type="protein sequence ID" value="GIY49957.1"/>
    <property type="molecule type" value="Genomic_DNA"/>
</dbReference>
<proteinExistence type="predicted"/>
<organism evidence="2 3">
    <name type="scientific">Caerostris darwini</name>
    <dbReference type="NCBI Taxonomy" id="1538125"/>
    <lineage>
        <taxon>Eukaryota</taxon>
        <taxon>Metazoa</taxon>
        <taxon>Ecdysozoa</taxon>
        <taxon>Arthropoda</taxon>
        <taxon>Chelicerata</taxon>
        <taxon>Arachnida</taxon>
        <taxon>Araneae</taxon>
        <taxon>Araneomorphae</taxon>
        <taxon>Entelegynae</taxon>
        <taxon>Araneoidea</taxon>
        <taxon>Araneidae</taxon>
        <taxon>Caerostris</taxon>
    </lineage>
</organism>
<protein>
    <submittedName>
        <fullName evidence="2">Uncharacterized protein</fullName>
    </submittedName>
</protein>
<name>A0AAV4TXG5_9ARAC</name>
<reference evidence="2 3" key="1">
    <citation type="submission" date="2021-06" db="EMBL/GenBank/DDBJ databases">
        <title>Caerostris darwini draft genome.</title>
        <authorList>
            <person name="Kono N."/>
            <person name="Arakawa K."/>
        </authorList>
    </citation>
    <scope>NUCLEOTIDE SEQUENCE [LARGE SCALE GENOMIC DNA]</scope>
</reference>